<dbReference type="PANTHER" id="PTHR48101">
    <property type="entry name" value="METHYLMALONYL-COA MUTASE, MITOCHONDRIAL-RELATED"/>
    <property type="match status" value="1"/>
</dbReference>
<dbReference type="EMBL" id="JACSIT010000100">
    <property type="protein sequence ID" value="MBC6994564.1"/>
    <property type="molecule type" value="Genomic_DNA"/>
</dbReference>
<evidence type="ECO:0000259" key="1">
    <source>
        <dbReference type="Pfam" id="PF01642"/>
    </source>
</evidence>
<sequence length="283" mass="30682">MEFPSVTKAAWLAQVRKDLKGQPLEDLNFSVAGTVQSPFWHPEDLPNPPAPVYPGRGWKVGEKITITDPATANAQALAALRGGANYLYFCHAGPLAPADRTRVLEEVLTDIIDLRFHDTTQQAFRVYTRADVAEALLALAEQPQDAAFWLRPSEDFLETIATLRAVRLCANLIYASLELDPSLELGVVISPAELDVHTAKIRNPVLALAAVCGGADVLLIEPADGPEGSPFERRIARNIHHLLSEEARLAAVADPAAGSYYLEALTDAIATAIWADFQATLAR</sequence>
<evidence type="ECO:0000313" key="3">
    <source>
        <dbReference type="Proteomes" id="UP000650081"/>
    </source>
</evidence>
<gene>
    <name evidence="2" type="ORF">H9S92_10335</name>
</gene>
<accession>A0A923PNI5</accession>
<evidence type="ECO:0000313" key="2">
    <source>
        <dbReference type="EMBL" id="MBC6994564.1"/>
    </source>
</evidence>
<dbReference type="AlphaFoldDB" id="A0A923PNI5"/>
<dbReference type="Pfam" id="PF01642">
    <property type="entry name" value="MM_CoA_mutase"/>
    <property type="match status" value="1"/>
</dbReference>
<dbReference type="Proteomes" id="UP000650081">
    <property type="component" value="Unassembled WGS sequence"/>
</dbReference>
<proteinExistence type="predicted"/>
<keyword evidence="3" id="KW-1185">Reference proteome</keyword>
<feature type="domain" description="Methylmalonyl-CoA mutase alpha/beta chain catalytic" evidence="1">
    <location>
        <begin position="146"/>
        <end position="278"/>
    </location>
</feature>
<dbReference type="RefSeq" id="WP_187466634.1">
    <property type="nucleotide sequence ID" value="NZ_JACSIT010000100.1"/>
</dbReference>
<dbReference type="InterPro" id="IPR006099">
    <property type="entry name" value="MeMalonylCoA_mutase_a/b_cat"/>
</dbReference>
<dbReference type="GO" id="GO:0016866">
    <property type="term" value="F:intramolecular transferase activity"/>
    <property type="evidence" value="ECO:0007669"/>
    <property type="project" value="InterPro"/>
</dbReference>
<dbReference type="InterPro" id="IPR016176">
    <property type="entry name" value="Cbl-dep_enz_cat"/>
</dbReference>
<name>A0A923PNI5_9BACT</name>
<dbReference type="GO" id="GO:0031419">
    <property type="term" value="F:cobalamin binding"/>
    <property type="evidence" value="ECO:0007669"/>
    <property type="project" value="InterPro"/>
</dbReference>
<organism evidence="2 3">
    <name type="scientific">Neolewinella lacunae</name>
    <dbReference type="NCBI Taxonomy" id="1517758"/>
    <lineage>
        <taxon>Bacteria</taxon>
        <taxon>Pseudomonadati</taxon>
        <taxon>Bacteroidota</taxon>
        <taxon>Saprospiria</taxon>
        <taxon>Saprospirales</taxon>
        <taxon>Lewinellaceae</taxon>
        <taxon>Neolewinella</taxon>
    </lineage>
</organism>
<reference evidence="2" key="1">
    <citation type="submission" date="2020-08" db="EMBL/GenBank/DDBJ databases">
        <title>Lewinella bacteria from marine environments.</title>
        <authorList>
            <person name="Zhong Y."/>
        </authorList>
    </citation>
    <scope>NUCLEOTIDE SEQUENCE</scope>
    <source>
        <strain evidence="2">KCTC 42187</strain>
    </source>
</reference>
<dbReference type="SUPFAM" id="SSF51703">
    <property type="entry name" value="Cobalamin (vitamin B12)-dependent enzymes"/>
    <property type="match status" value="1"/>
</dbReference>
<comment type="caution">
    <text evidence="2">The sequence shown here is derived from an EMBL/GenBank/DDBJ whole genome shotgun (WGS) entry which is preliminary data.</text>
</comment>
<dbReference type="Gene3D" id="3.20.20.240">
    <property type="entry name" value="Methylmalonyl-CoA mutase"/>
    <property type="match status" value="1"/>
</dbReference>
<protein>
    <recommendedName>
        <fullName evidence="1">Methylmalonyl-CoA mutase alpha/beta chain catalytic domain-containing protein</fullName>
    </recommendedName>
</protein>